<sequence>MNLIPDQPLSPSPEALSSCGKSEEDLVMSEVHLGCPPFFSGPHLSRFTFSLPPEFKPVDSKCTGAVEDETTSTNEVGLDEDGDLVVTRRCRQHENDYVVTIQHNITSSIPSVGLQVWRAELILADFVLHKMVTSSEFDGIVAIELGAGLVGILLAWVAKTVFLTDHGDEVLDNCADNVHLNSGIIHSEASVHVRELDWKDSWPTKVVENSQSQERYAWASAEVEELQKASLILAADVIYSDDLTDAFFKTLERLMKLRPEKVAYLALEKRYNFTLDDLNVVANGYSHFQSYLRDEFECNDIKSKSLPCFVGKRVDLTEIPQYMREYDRGNDVEIWQIKYEKQKP</sequence>
<comment type="caution">
    <text evidence="1">The sequence shown here is derived from an EMBL/GenBank/DDBJ whole genome shotgun (WGS) entry which is preliminary data.</text>
</comment>
<accession>A0ACB7ZP41</accession>
<keyword evidence="2" id="KW-1185">Reference proteome</keyword>
<evidence type="ECO:0000313" key="1">
    <source>
        <dbReference type="EMBL" id="KAH7866885.1"/>
    </source>
</evidence>
<reference evidence="1 2" key="1">
    <citation type="journal article" date="2021" name="Hortic Res">
        <title>High-quality reference genome and annotation aids understanding of berry development for evergreen blueberry (Vaccinium darrowii).</title>
        <authorList>
            <person name="Yu J."/>
            <person name="Hulse-Kemp A.M."/>
            <person name="Babiker E."/>
            <person name="Staton M."/>
        </authorList>
    </citation>
    <scope>NUCLEOTIDE SEQUENCE [LARGE SCALE GENOMIC DNA]</scope>
    <source>
        <strain evidence="2">cv. NJ 8807/NJ 8810</strain>
        <tissue evidence="1">Young leaf</tissue>
    </source>
</reference>
<dbReference type="Proteomes" id="UP000828048">
    <property type="component" value="Chromosome 9"/>
</dbReference>
<evidence type="ECO:0000313" key="2">
    <source>
        <dbReference type="Proteomes" id="UP000828048"/>
    </source>
</evidence>
<name>A0ACB7ZP41_9ERIC</name>
<gene>
    <name evidence="1" type="ORF">Vadar_026281</name>
</gene>
<proteinExistence type="predicted"/>
<organism evidence="1 2">
    <name type="scientific">Vaccinium darrowii</name>
    <dbReference type="NCBI Taxonomy" id="229202"/>
    <lineage>
        <taxon>Eukaryota</taxon>
        <taxon>Viridiplantae</taxon>
        <taxon>Streptophyta</taxon>
        <taxon>Embryophyta</taxon>
        <taxon>Tracheophyta</taxon>
        <taxon>Spermatophyta</taxon>
        <taxon>Magnoliopsida</taxon>
        <taxon>eudicotyledons</taxon>
        <taxon>Gunneridae</taxon>
        <taxon>Pentapetalae</taxon>
        <taxon>asterids</taxon>
        <taxon>Ericales</taxon>
        <taxon>Ericaceae</taxon>
        <taxon>Vaccinioideae</taxon>
        <taxon>Vaccinieae</taxon>
        <taxon>Vaccinium</taxon>
    </lineage>
</organism>
<protein>
    <submittedName>
        <fullName evidence="1">Uncharacterized protein</fullName>
    </submittedName>
</protein>
<dbReference type="EMBL" id="CM037159">
    <property type="protein sequence ID" value="KAH7866885.1"/>
    <property type="molecule type" value="Genomic_DNA"/>
</dbReference>